<keyword evidence="3" id="KW-1185">Reference proteome</keyword>
<dbReference type="eggNOG" id="ENOG502SBM3">
    <property type="taxonomic scope" value="Eukaryota"/>
</dbReference>
<dbReference type="AlphaFoldDB" id="A2DG33"/>
<dbReference type="InterPro" id="IPR036770">
    <property type="entry name" value="Ankyrin_rpt-contain_sf"/>
</dbReference>
<name>A2DG33_TRIV3</name>
<dbReference type="PANTHER" id="PTHR24182:SF13">
    <property type="entry name" value="LD18443P"/>
    <property type="match status" value="1"/>
</dbReference>
<dbReference type="PANTHER" id="PTHR24182">
    <property type="entry name" value="ANKYRIN REPEAT AND SOCS BOX CONTAINING 4"/>
    <property type="match status" value="1"/>
</dbReference>
<dbReference type="InParanoid" id="A2DG33"/>
<dbReference type="EMBL" id="DS113196">
    <property type="protein sequence ID" value="EAY20660.1"/>
    <property type="molecule type" value="Genomic_DNA"/>
</dbReference>
<dbReference type="InterPro" id="IPR020683">
    <property type="entry name" value="DUF3447"/>
</dbReference>
<dbReference type="VEuPathDB" id="TrichDB:TVAG_423330"/>
<evidence type="ECO:0000313" key="2">
    <source>
        <dbReference type="EMBL" id="EAY20660.1"/>
    </source>
</evidence>
<evidence type="ECO:0000259" key="1">
    <source>
        <dbReference type="Pfam" id="PF11929"/>
    </source>
</evidence>
<dbReference type="Pfam" id="PF11929">
    <property type="entry name" value="DUF3447"/>
    <property type="match status" value="1"/>
</dbReference>
<proteinExistence type="predicted"/>
<dbReference type="RefSeq" id="XP_001581646.1">
    <property type="nucleotide sequence ID" value="XM_001581596.1"/>
</dbReference>
<dbReference type="SUPFAM" id="SSF48403">
    <property type="entry name" value="Ankyrin repeat"/>
    <property type="match status" value="1"/>
</dbReference>
<dbReference type="VEuPathDB" id="TrichDB:TVAGG3_0953550"/>
<reference evidence="2" key="2">
    <citation type="journal article" date="2007" name="Science">
        <title>Draft genome sequence of the sexually transmitted pathogen Trichomonas vaginalis.</title>
        <authorList>
            <person name="Carlton J.M."/>
            <person name="Hirt R.P."/>
            <person name="Silva J.C."/>
            <person name="Delcher A.L."/>
            <person name="Schatz M."/>
            <person name="Zhao Q."/>
            <person name="Wortman J.R."/>
            <person name="Bidwell S.L."/>
            <person name="Alsmark U.C.M."/>
            <person name="Besteiro S."/>
            <person name="Sicheritz-Ponten T."/>
            <person name="Noel C.J."/>
            <person name="Dacks J.B."/>
            <person name="Foster P.G."/>
            <person name="Simillion C."/>
            <person name="Van de Peer Y."/>
            <person name="Miranda-Saavedra D."/>
            <person name="Barton G.J."/>
            <person name="Westrop G.D."/>
            <person name="Mueller S."/>
            <person name="Dessi D."/>
            <person name="Fiori P.L."/>
            <person name="Ren Q."/>
            <person name="Paulsen I."/>
            <person name="Zhang H."/>
            <person name="Bastida-Corcuera F.D."/>
            <person name="Simoes-Barbosa A."/>
            <person name="Brown M.T."/>
            <person name="Hayes R.D."/>
            <person name="Mukherjee M."/>
            <person name="Okumura C.Y."/>
            <person name="Schneider R."/>
            <person name="Smith A.J."/>
            <person name="Vanacova S."/>
            <person name="Villalvazo M."/>
            <person name="Haas B.J."/>
            <person name="Pertea M."/>
            <person name="Feldblyum T.V."/>
            <person name="Utterback T.R."/>
            <person name="Shu C.L."/>
            <person name="Osoegawa K."/>
            <person name="de Jong P.J."/>
            <person name="Hrdy I."/>
            <person name="Horvathova L."/>
            <person name="Zubacova Z."/>
            <person name="Dolezal P."/>
            <person name="Malik S.B."/>
            <person name="Logsdon J.M. Jr."/>
            <person name="Henze K."/>
            <person name="Gupta A."/>
            <person name="Wang C.C."/>
            <person name="Dunne R.L."/>
            <person name="Upcroft J.A."/>
            <person name="Upcroft P."/>
            <person name="White O."/>
            <person name="Salzberg S.L."/>
            <person name="Tang P."/>
            <person name="Chiu C.-H."/>
            <person name="Lee Y.-S."/>
            <person name="Embley T.M."/>
            <person name="Coombs G.H."/>
            <person name="Mottram J.C."/>
            <person name="Tachezy J."/>
            <person name="Fraser-Liggett C.M."/>
            <person name="Johnson P.J."/>
        </authorList>
    </citation>
    <scope>NUCLEOTIDE SEQUENCE [LARGE SCALE GENOMIC DNA]</scope>
    <source>
        <strain evidence="2">G3</strain>
    </source>
</reference>
<dbReference type="Proteomes" id="UP000001542">
    <property type="component" value="Unassembled WGS sequence"/>
</dbReference>
<protein>
    <recommendedName>
        <fullName evidence="1">DUF3447 domain-containing protein</fullName>
    </recommendedName>
</protein>
<sequence>MSDQDIDTNEYCELRSIHKHHIDLYNMLYQLNTKNEEELNSIYKMIKTELIESNKHPQKNIIRDILEIITYNNRSTKSYLALAKLISDDYHVTDIQNIPIISNYLFYKEYGIKLYKFDKFKWIESENLDILEENTIYRAIMDNDKDRFIFCTEKEGFDKDQKIKSDLLPHYKGKYSLLELCCYYGAVDCFKFLRTKFNSEITETCLELSFLGRNHEIMSECLKYHKPDYYCMKYAIISHNIDFVTFLMNEYNIEINLTYWEWYNNLEAFLVYYDQTDEIDKCFVKSAVFDIPSLCEYFLSLGANINEKDISGKNRTSYCSYL</sequence>
<reference evidence="2" key="1">
    <citation type="submission" date="2006-10" db="EMBL/GenBank/DDBJ databases">
        <authorList>
            <person name="Amadeo P."/>
            <person name="Zhao Q."/>
            <person name="Wortman J."/>
            <person name="Fraser-Liggett C."/>
            <person name="Carlton J."/>
        </authorList>
    </citation>
    <scope>NUCLEOTIDE SEQUENCE</scope>
    <source>
        <strain evidence="2">G3</strain>
    </source>
</reference>
<dbReference type="KEGG" id="tva:5466203"/>
<gene>
    <name evidence="2" type="ORF">TVAG_163560</name>
</gene>
<feature type="domain" description="DUF3447" evidence="1">
    <location>
        <begin position="197"/>
        <end position="272"/>
    </location>
</feature>
<organism evidence="2 3">
    <name type="scientific">Trichomonas vaginalis (strain ATCC PRA-98 / G3)</name>
    <dbReference type="NCBI Taxonomy" id="412133"/>
    <lineage>
        <taxon>Eukaryota</taxon>
        <taxon>Metamonada</taxon>
        <taxon>Parabasalia</taxon>
        <taxon>Trichomonadida</taxon>
        <taxon>Trichomonadidae</taxon>
        <taxon>Trichomonas</taxon>
    </lineage>
</organism>
<accession>A2DG33</accession>
<evidence type="ECO:0000313" key="3">
    <source>
        <dbReference type="Proteomes" id="UP000001542"/>
    </source>
</evidence>